<feature type="transmembrane region" description="Helical" evidence="1">
    <location>
        <begin position="273"/>
        <end position="290"/>
    </location>
</feature>
<dbReference type="Proteomes" id="UP000004090">
    <property type="component" value="Unassembled WGS sequence"/>
</dbReference>
<feature type="transmembrane region" description="Helical" evidence="1">
    <location>
        <begin position="97"/>
        <end position="117"/>
    </location>
</feature>
<dbReference type="STRING" id="428127.EUBDOL_02359"/>
<keyword evidence="1" id="KW-1133">Transmembrane helix</keyword>
<evidence type="ECO:0000313" key="3">
    <source>
        <dbReference type="Proteomes" id="UP000004090"/>
    </source>
</evidence>
<comment type="caution">
    <text evidence="2">The sequence shown here is derived from an EMBL/GenBank/DDBJ whole genome shotgun (WGS) entry which is preliminary data.</text>
</comment>
<feature type="transmembrane region" description="Helical" evidence="1">
    <location>
        <begin position="208"/>
        <end position="228"/>
    </location>
</feature>
<reference evidence="2 3" key="1">
    <citation type="submission" date="2007-09" db="EMBL/GenBank/DDBJ databases">
        <title>Draft genome sequence of Eubacterium dolichum (DSM 3991).</title>
        <authorList>
            <person name="Sudarsanam P."/>
            <person name="Ley R."/>
            <person name="Guruge J."/>
            <person name="Turnbaugh P.J."/>
            <person name="Mahowald M."/>
            <person name="Liep D."/>
            <person name="Gordon J."/>
        </authorList>
    </citation>
    <scope>NUCLEOTIDE SEQUENCE [LARGE SCALE GENOMIC DNA]</scope>
    <source>
        <strain evidence="2 3">DSM 3991</strain>
    </source>
</reference>
<dbReference type="eggNOG" id="ENOG5033RIY">
    <property type="taxonomic scope" value="Bacteria"/>
</dbReference>
<keyword evidence="1" id="KW-0812">Transmembrane</keyword>
<feature type="transmembrane region" description="Helical" evidence="1">
    <location>
        <begin position="248"/>
        <end position="268"/>
    </location>
</feature>
<dbReference type="EMBL" id="ABAW02000025">
    <property type="protein sequence ID" value="EDP10341.1"/>
    <property type="molecule type" value="Genomic_DNA"/>
</dbReference>
<evidence type="ECO:0000313" key="2">
    <source>
        <dbReference type="EMBL" id="EDP10341.1"/>
    </source>
</evidence>
<organism evidence="2 3">
    <name type="scientific">Amedibacillus dolichus DSM 3991</name>
    <dbReference type="NCBI Taxonomy" id="428127"/>
    <lineage>
        <taxon>Bacteria</taxon>
        <taxon>Bacillati</taxon>
        <taxon>Bacillota</taxon>
        <taxon>Erysipelotrichia</taxon>
        <taxon>Erysipelotrichales</taxon>
        <taxon>Erysipelotrichaceae</taxon>
        <taxon>Amedibacillus</taxon>
    </lineage>
</organism>
<evidence type="ECO:0000256" key="1">
    <source>
        <dbReference type="SAM" id="Phobius"/>
    </source>
</evidence>
<sequence>MWHFLVIMVLGGRVRKQVFLSKEAFLRSKRLGKRNMRLLLVLHILFLMTYMASGLYAMNKLFQEDFVLRYCFMAVIELILWLLADIMVWIASSKGRLVYFAVNIISLYGCYYLWQIFQFPLENLLDQSIRLLFVLAYFGKTLLLFCCGLQFYQEPICYVWQRYERKRVDAEKEDQLMIDKLLKANEEAHQKRRSNYRIAKRAMKNMRIYTMLLVAVIYGGLLLFYLGGFVCKMIFQDDVLAMDYAQRFVLLTSLFSALIWSLPTILLFLNHAFARLSVVVVWGLQAFYYMKEATSVVQVIQHEHYSWLCLLVIVLFESVRIGCLWRLTHTLWKDPFLKVYWKLKKAEG</sequence>
<gene>
    <name evidence="2" type="ORF">EUBDOL_02359</name>
</gene>
<proteinExistence type="predicted"/>
<feature type="transmembrane region" description="Helical" evidence="1">
    <location>
        <begin position="67"/>
        <end position="90"/>
    </location>
</feature>
<dbReference type="AlphaFoldDB" id="A8RFU4"/>
<protein>
    <submittedName>
        <fullName evidence="2">Uncharacterized protein</fullName>
    </submittedName>
</protein>
<feature type="transmembrane region" description="Helical" evidence="1">
    <location>
        <begin position="305"/>
        <end position="328"/>
    </location>
</feature>
<feature type="transmembrane region" description="Helical" evidence="1">
    <location>
        <begin position="129"/>
        <end position="152"/>
    </location>
</feature>
<accession>A8RFU4</accession>
<name>A8RFU4_9FIRM</name>
<dbReference type="HOGENOM" id="CLU_820718_0_0_9"/>
<keyword evidence="1" id="KW-0472">Membrane</keyword>
<reference evidence="2 3" key="2">
    <citation type="submission" date="2007-09" db="EMBL/GenBank/DDBJ databases">
        <authorList>
            <person name="Fulton L."/>
            <person name="Clifton S."/>
            <person name="Fulton B."/>
            <person name="Xu J."/>
            <person name="Minx P."/>
            <person name="Pepin K.H."/>
            <person name="Johnson M."/>
            <person name="Thiruvilangam P."/>
            <person name="Bhonagiri V."/>
            <person name="Nash W.E."/>
            <person name="Mardis E.R."/>
            <person name="Wilson R.K."/>
        </authorList>
    </citation>
    <scope>NUCLEOTIDE SEQUENCE [LARGE SCALE GENOMIC DNA]</scope>
    <source>
        <strain evidence="2 3">DSM 3991</strain>
    </source>
</reference>